<proteinExistence type="predicted"/>
<name>A0A559ML72_9HELO</name>
<dbReference type="PANTHER" id="PTHR24148:SF64">
    <property type="entry name" value="HETEROKARYON INCOMPATIBILITY DOMAIN-CONTAINING PROTEIN"/>
    <property type="match status" value="1"/>
</dbReference>
<organism evidence="2 3">
    <name type="scientific">Lachnellula willkommii</name>
    <dbReference type="NCBI Taxonomy" id="215461"/>
    <lineage>
        <taxon>Eukaryota</taxon>
        <taxon>Fungi</taxon>
        <taxon>Dikarya</taxon>
        <taxon>Ascomycota</taxon>
        <taxon>Pezizomycotina</taxon>
        <taxon>Leotiomycetes</taxon>
        <taxon>Helotiales</taxon>
        <taxon>Lachnaceae</taxon>
        <taxon>Lachnellula</taxon>
    </lineage>
</organism>
<dbReference type="Pfam" id="PF06985">
    <property type="entry name" value="HET"/>
    <property type="match status" value="1"/>
</dbReference>
<evidence type="ECO:0000313" key="3">
    <source>
        <dbReference type="Proteomes" id="UP000315522"/>
    </source>
</evidence>
<comment type="caution">
    <text evidence="2">The sequence shown here is derived from an EMBL/GenBank/DDBJ whole genome shotgun (WGS) entry which is preliminary data.</text>
</comment>
<dbReference type="EMBL" id="QGML01000092">
    <property type="protein sequence ID" value="TVY93699.1"/>
    <property type="molecule type" value="Genomic_DNA"/>
</dbReference>
<dbReference type="Proteomes" id="UP000315522">
    <property type="component" value="Unassembled WGS sequence"/>
</dbReference>
<dbReference type="Pfam" id="PF26639">
    <property type="entry name" value="Het-6_barrel"/>
    <property type="match status" value="1"/>
</dbReference>
<accession>A0A559ML72</accession>
<dbReference type="AlphaFoldDB" id="A0A559ML72"/>
<gene>
    <name evidence="2" type="primary">het-6_0</name>
    <name evidence="2" type="ORF">LAWI1_G003688</name>
</gene>
<reference evidence="2 3" key="1">
    <citation type="submission" date="2018-05" db="EMBL/GenBank/DDBJ databases">
        <title>Genome sequencing and assembly of the regulated plant pathogen Lachnellula willkommii and related sister species for the development of diagnostic species identification markers.</title>
        <authorList>
            <person name="Giroux E."/>
            <person name="Bilodeau G."/>
        </authorList>
    </citation>
    <scope>NUCLEOTIDE SEQUENCE [LARGE SCALE GENOMIC DNA]</scope>
    <source>
        <strain evidence="2 3">CBS 172.35</strain>
    </source>
</reference>
<protein>
    <submittedName>
        <fullName evidence="2">Heterokaryon incompatibility protein 6,OR allele</fullName>
    </submittedName>
</protein>
<sequence>MNDFVYKPLLNGDIRLISLLPGSGNDTIKLLISHEAFPETLRPEYEALSYVWGTFENAGSVGIRQESRDESKIDHHRWHELTVTQTLEVALRNLRLPRETRQIWVDALCINQKDKDEKGVEVARMGIIYRHAKSVIIWLGPEADKSDLAIQRLGLIARDIKEQEDILDAPQNLRLQWSSGLPGPDTYLIQESAKVQQQLAADWTAITHLTERTWFTRLWVYQETHRATRAEVVVGSAQLSWKAFYRAIAWIRSVVDNQPQSIVTKTFNHVALTNLVDTWRKPGRNWSLLGILMSTRSLNCFEPRDRFFAILSFLDKSSLNLDLRPDYSSPVEAVCQAWTLLSIGTGDLDILQLCSAESTDAPSWVVNPTSIKGLPEFMHVYYDAASLSRHETVPRGEGHWKDPKETAVLHIQGVIIGNIAHVTSPCHLNASKEAIRLVCLRWQDQVSAWNDSPSEIKMEDFAVTVVAELFHGRSSRYLLAGMGPIEFCRISLEKFLTGTQNLDTLSASYFTKLQATIEGRSFFIDKNGYMGICPASVLPGDKICVALGKSKPLILKEVLPEKRHYRLVGGQCFVRGYMNGEALLGQLPSGWSFQWDDKTGRKTYFQQYSRAKQEDPRSGPLPESYEFVYSSGGKMDSFEYNEYGSMQMRYFLNRKTLKESVFDPRMTVEALRSRGTVIEDIYLI</sequence>
<keyword evidence="3" id="KW-1185">Reference proteome</keyword>
<evidence type="ECO:0000259" key="1">
    <source>
        <dbReference type="Pfam" id="PF06985"/>
    </source>
</evidence>
<dbReference type="PANTHER" id="PTHR24148">
    <property type="entry name" value="ANKYRIN REPEAT DOMAIN-CONTAINING PROTEIN 39 HOMOLOG-RELATED"/>
    <property type="match status" value="1"/>
</dbReference>
<dbReference type="InterPro" id="IPR052895">
    <property type="entry name" value="HetReg/Transcr_Mod"/>
</dbReference>
<feature type="domain" description="Heterokaryon incompatibility" evidence="1">
    <location>
        <begin position="45"/>
        <end position="223"/>
    </location>
</feature>
<evidence type="ECO:0000313" key="2">
    <source>
        <dbReference type="EMBL" id="TVY93699.1"/>
    </source>
</evidence>
<dbReference type="InterPro" id="IPR010730">
    <property type="entry name" value="HET"/>
</dbReference>